<organism evidence="1 2">
    <name type="scientific">Haematococcus lacustris</name>
    <name type="common">Green alga</name>
    <name type="synonym">Haematococcus pluvialis</name>
    <dbReference type="NCBI Taxonomy" id="44745"/>
    <lineage>
        <taxon>Eukaryota</taxon>
        <taxon>Viridiplantae</taxon>
        <taxon>Chlorophyta</taxon>
        <taxon>core chlorophytes</taxon>
        <taxon>Chlorophyceae</taxon>
        <taxon>CS clade</taxon>
        <taxon>Chlamydomonadales</taxon>
        <taxon>Haematococcaceae</taxon>
        <taxon>Haematococcus</taxon>
    </lineage>
</organism>
<dbReference type="AlphaFoldDB" id="A0A6A0A5N7"/>
<dbReference type="EMBL" id="BLLF01003635">
    <property type="protein sequence ID" value="GFH27823.1"/>
    <property type="molecule type" value="Genomic_DNA"/>
</dbReference>
<gene>
    <name evidence="1" type="ORF">HaLaN_26205</name>
</gene>
<name>A0A6A0A5N7_HAELA</name>
<sequence length="155" mass="17057">MTLASALFIVSDDKCDYLVKNIMERKDVMTWFRRARGMDPPPGSFRASPAWREMQPKLPEVVATSPNTAHFMIGVDWMTMGKNGTWSVGVILLRLLDVPAEVCGKRACSSVLAVINGGKHQSHLTGYMKAICQEVREHIEGPGDLGVIVEPHPGP</sequence>
<comment type="caution">
    <text evidence="1">The sequence shown here is derived from an EMBL/GenBank/DDBJ whole genome shotgun (WGS) entry which is preliminary data.</text>
</comment>
<protein>
    <submittedName>
        <fullName evidence="1">Uncharacterized protein</fullName>
    </submittedName>
</protein>
<evidence type="ECO:0000313" key="1">
    <source>
        <dbReference type="EMBL" id="GFH27823.1"/>
    </source>
</evidence>
<dbReference type="Proteomes" id="UP000485058">
    <property type="component" value="Unassembled WGS sequence"/>
</dbReference>
<evidence type="ECO:0000313" key="2">
    <source>
        <dbReference type="Proteomes" id="UP000485058"/>
    </source>
</evidence>
<proteinExistence type="predicted"/>
<keyword evidence="2" id="KW-1185">Reference proteome</keyword>
<feature type="non-terminal residue" evidence="1">
    <location>
        <position position="1"/>
    </location>
</feature>
<reference evidence="1 2" key="1">
    <citation type="submission" date="2020-02" db="EMBL/GenBank/DDBJ databases">
        <title>Draft genome sequence of Haematococcus lacustris strain NIES-144.</title>
        <authorList>
            <person name="Morimoto D."/>
            <person name="Nakagawa S."/>
            <person name="Yoshida T."/>
            <person name="Sawayama S."/>
        </authorList>
    </citation>
    <scope>NUCLEOTIDE SEQUENCE [LARGE SCALE GENOMIC DNA]</scope>
    <source>
        <strain evidence="1 2">NIES-144</strain>
    </source>
</reference>
<feature type="non-terminal residue" evidence="1">
    <location>
        <position position="155"/>
    </location>
</feature>
<accession>A0A6A0A5N7</accession>